<protein>
    <submittedName>
        <fullName evidence="1">Uncharacterized protein</fullName>
    </submittedName>
</protein>
<proteinExistence type="predicted"/>
<dbReference type="EMBL" id="VSSQ01033141">
    <property type="protein sequence ID" value="MPM84648.1"/>
    <property type="molecule type" value="Genomic_DNA"/>
</dbReference>
<sequence>MGAETVLHSNFAVVEDDLIRNAAKPLKRLHEGIQEALFVLPSVSNYHWYAAVAQPGAEQIHRLFDAVYVYDRFAPVHLNGFSRREFQRYESSGQGFFQFAHLCAHGGFSTGKSALRHQTVVNSFRGMPLLSDALSLIFLQTFPYEAYCSLGQYRRAAFRRLAFPRHRRAVTVFCYCFSGNVQLSGNAALAFTA</sequence>
<accession>A0A645D6F3</accession>
<comment type="caution">
    <text evidence="1">The sequence shown here is derived from an EMBL/GenBank/DDBJ whole genome shotgun (WGS) entry which is preliminary data.</text>
</comment>
<dbReference type="AlphaFoldDB" id="A0A645D6F3"/>
<name>A0A645D6F3_9ZZZZ</name>
<evidence type="ECO:0000313" key="1">
    <source>
        <dbReference type="EMBL" id="MPM84648.1"/>
    </source>
</evidence>
<gene>
    <name evidence="1" type="ORF">SDC9_131721</name>
</gene>
<reference evidence="1" key="1">
    <citation type="submission" date="2019-08" db="EMBL/GenBank/DDBJ databases">
        <authorList>
            <person name="Kucharzyk K."/>
            <person name="Murdoch R.W."/>
            <person name="Higgins S."/>
            <person name="Loffler F."/>
        </authorList>
    </citation>
    <scope>NUCLEOTIDE SEQUENCE</scope>
</reference>
<organism evidence="1">
    <name type="scientific">bioreactor metagenome</name>
    <dbReference type="NCBI Taxonomy" id="1076179"/>
    <lineage>
        <taxon>unclassified sequences</taxon>
        <taxon>metagenomes</taxon>
        <taxon>ecological metagenomes</taxon>
    </lineage>
</organism>